<keyword evidence="2" id="KW-1185">Reference proteome</keyword>
<proteinExistence type="predicted"/>
<comment type="caution">
    <text evidence="1">The sequence shown here is derived from an EMBL/GenBank/DDBJ whole genome shotgun (WGS) entry which is preliminary data.</text>
</comment>
<dbReference type="EMBL" id="WHOD01000086">
    <property type="protein sequence ID" value="NOU95931.1"/>
    <property type="molecule type" value="Genomic_DNA"/>
</dbReference>
<organism evidence="1 2">
    <name type="scientific">Paenibacillus foliorum</name>
    <dbReference type="NCBI Taxonomy" id="2654974"/>
    <lineage>
        <taxon>Bacteria</taxon>
        <taxon>Bacillati</taxon>
        <taxon>Bacillota</taxon>
        <taxon>Bacilli</taxon>
        <taxon>Bacillales</taxon>
        <taxon>Paenibacillaceae</taxon>
        <taxon>Paenibacillus</taxon>
    </lineage>
</organism>
<accession>A0A972K1P2</accession>
<dbReference type="RefSeq" id="WP_171654163.1">
    <property type="nucleotide sequence ID" value="NZ_WHOD01000086.1"/>
</dbReference>
<gene>
    <name evidence="1" type="ORF">GC093_22310</name>
</gene>
<dbReference type="AlphaFoldDB" id="A0A972K1P2"/>
<dbReference type="Proteomes" id="UP000641588">
    <property type="component" value="Unassembled WGS sequence"/>
</dbReference>
<name>A0A972K1P2_9BACL</name>
<protein>
    <submittedName>
        <fullName evidence="1">Uncharacterized protein</fullName>
    </submittedName>
</protein>
<evidence type="ECO:0000313" key="2">
    <source>
        <dbReference type="Proteomes" id="UP000641588"/>
    </source>
</evidence>
<reference evidence="1" key="1">
    <citation type="submission" date="2019-10" db="EMBL/GenBank/DDBJ databases">
        <title>Description of Paenibacillus glebae sp. nov.</title>
        <authorList>
            <person name="Carlier A."/>
            <person name="Qi S."/>
        </authorList>
    </citation>
    <scope>NUCLEOTIDE SEQUENCE</scope>
    <source>
        <strain evidence="1">LMG 31456</strain>
    </source>
</reference>
<evidence type="ECO:0000313" key="1">
    <source>
        <dbReference type="EMBL" id="NOU95931.1"/>
    </source>
</evidence>
<sequence>MKTVISVVLIIVSLSAAGLAALLWDYIYYPLIENKAEERTIAYLKALFPEDVVIDDVTYSKPFGDDEGKYFIKAHPTAKPEIELSMNVFQNLSLDEKSFKESKWRYDTILEYVPLINEISPGFSLYAVNMFIPAELLSNPIETKNVSSITTRRQLEARYWLKSGC</sequence>